<dbReference type="PROSITE" id="PS50146">
    <property type="entry name" value="DAGK"/>
    <property type="match status" value="1"/>
</dbReference>
<sequence length="301" mass="32648">MNVAKLLHNPTAGEAASTALELRSLIESNGFECQYASTKDSGWETIGPEVDFLIVAGGDGTVRQVAQRQLTAPKRPEPLPIAILPKGTANNIALTLGLTGTSDEIVAGWHRGRIIQYQVGLIHGLAKPEFFLEGCGLGVFPKLINTMRDQEEAENETREESLLQALTTLHSLIGSHRAETCQLILDTANYADEFVLLEVLNSRLLGPNLCLAPAANPQDKAFEVVLVTEQERPRLSRYVDALRLGGLTGWGDRLSAISATQVKLSTQTDYLHIDDEVISLDGPTDITISFRAQGLPFLLPG</sequence>
<dbReference type="EMBL" id="CAIT01000010">
    <property type="protein sequence ID" value="CCH57024.1"/>
    <property type="molecule type" value="Genomic_DNA"/>
</dbReference>
<comment type="caution">
    <text evidence="2">The sequence shown here is derived from an EMBL/GenBank/DDBJ whole genome shotgun (WGS) entry which is preliminary data.</text>
</comment>
<protein>
    <recommendedName>
        <fullName evidence="1">DAGKc domain-containing protein</fullName>
    </recommendedName>
</protein>
<evidence type="ECO:0000313" key="2">
    <source>
        <dbReference type="EMBL" id="CCH57024.1"/>
    </source>
</evidence>
<dbReference type="Gene3D" id="3.40.50.10330">
    <property type="entry name" value="Probable inorganic polyphosphate/atp-NAD kinase, domain 1"/>
    <property type="match status" value="1"/>
</dbReference>
<accession>I2GSZ5</accession>
<dbReference type="InterPro" id="IPR017438">
    <property type="entry name" value="ATP-NAD_kinase_N"/>
</dbReference>
<organism evidence="2 3">
    <name type="scientific">Fibrisoma limi BUZ 3</name>
    <dbReference type="NCBI Taxonomy" id="1185876"/>
    <lineage>
        <taxon>Bacteria</taxon>
        <taxon>Pseudomonadati</taxon>
        <taxon>Bacteroidota</taxon>
        <taxon>Cytophagia</taxon>
        <taxon>Cytophagales</taxon>
        <taxon>Spirosomataceae</taxon>
        <taxon>Fibrisoma</taxon>
    </lineage>
</organism>
<dbReference type="InterPro" id="IPR016064">
    <property type="entry name" value="NAD/diacylglycerol_kinase_sf"/>
</dbReference>
<dbReference type="Gene3D" id="2.60.200.40">
    <property type="match status" value="1"/>
</dbReference>
<keyword evidence="3" id="KW-1185">Reference proteome</keyword>
<dbReference type="AlphaFoldDB" id="I2GSZ5"/>
<dbReference type="Proteomes" id="UP000009309">
    <property type="component" value="Unassembled WGS sequence"/>
</dbReference>
<reference evidence="2 3" key="1">
    <citation type="journal article" date="2012" name="J. Bacteriol.">
        <title>Genome Sequence of the Filamentous Bacterium Fibrisoma limi BUZ 3T.</title>
        <authorList>
            <person name="Filippini M."/>
            <person name="Qi W."/>
            <person name="Jaenicke S."/>
            <person name="Goesmann A."/>
            <person name="Smits T.H."/>
            <person name="Bagheri H.C."/>
        </authorList>
    </citation>
    <scope>NUCLEOTIDE SEQUENCE [LARGE SCALE GENOMIC DNA]</scope>
    <source>
        <strain evidence="3">BUZ 3T</strain>
    </source>
</reference>
<name>I2GSZ5_9BACT</name>
<gene>
    <name evidence="2" type="ORF">BN8_06422</name>
</gene>
<dbReference type="GO" id="GO:0016301">
    <property type="term" value="F:kinase activity"/>
    <property type="evidence" value="ECO:0007669"/>
    <property type="project" value="InterPro"/>
</dbReference>
<evidence type="ECO:0000313" key="3">
    <source>
        <dbReference type="Proteomes" id="UP000009309"/>
    </source>
</evidence>
<dbReference type="STRING" id="1185876.BN8_06422"/>
<proteinExistence type="predicted"/>
<dbReference type="InterPro" id="IPR001206">
    <property type="entry name" value="Diacylglycerol_kinase_cat_dom"/>
</dbReference>
<feature type="domain" description="DAGKc" evidence="1">
    <location>
        <begin position="48"/>
        <end position="127"/>
    </location>
</feature>
<dbReference type="eggNOG" id="COG1597">
    <property type="taxonomic scope" value="Bacteria"/>
</dbReference>
<dbReference type="Pfam" id="PF00781">
    <property type="entry name" value="DAGK_cat"/>
    <property type="match status" value="1"/>
</dbReference>
<dbReference type="SUPFAM" id="SSF111331">
    <property type="entry name" value="NAD kinase/diacylglycerol kinase-like"/>
    <property type="match status" value="1"/>
</dbReference>
<evidence type="ECO:0000259" key="1">
    <source>
        <dbReference type="PROSITE" id="PS50146"/>
    </source>
</evidence>